<dbReference type="InterPro" id="IPR013321">
    <property type="entry name" value="Arc_rbn_hlx_hlx"/>
</dbReference>
<dbReference type="AlphaFoldDB" id="A0A549SH58"/>
<feature type="compositionally biased region" description="Basic and acidic residues" evidence="1">
    <location>
        <begin position="9"/>
        <end position="21"/>
    </location>
</feature>
<organism evidence="2 3">
    <name type="scientific">Methylosinus sporium</name>
    <dbReference type="NCBI Taxonomy" id="428"/>
    <lineage>
        <taxon>Bacteria</taxon>
        <taxon>Pseudomonadati</taxon>
        <taxon>Pseudomonadota</taxon>
        <taxon>Alphaproteobacteria</taxon>
        <taxon>Hyphomicrobiales</taxon>
        <taxon>Methylocystaceae</taxon>
        <taxon>Methylosinus</taxon>
    </lineage>
</organism>
<dbReference type="Proteomes" id="UP000316781">
    <property type="component" value="Unassembled WGS sequence"/>
</dbReference>
<reference evidence="2 3" key="1">
    <citation type="submission" date="2019-07" db="EMBL/GenBank/DDBJ databases">
        <title>Ln-dependent methylotrophs.</title>
        <authorList>
            <person name="Tani A."/>
        </authorList>
    </citation>
    <scope>NUCLEOTIDE SEQUENCE [LARGE SCALE GENOMIC DNA]</scope>
    <source>
        <strain evidence="2 3">SM89A</strain>
    </source>
</reference>
<dbReference type="Gene3D" id="1.10.1220.10">
    <property type="entry name" value="Met repressor-like"/>
    <property type="match status" value="1"/>
</dbReference>
<dbReference type="EMBL" id="VJMF01000078">
    <property type="protein sequence ID" value="TRL28961.1"/>
    <property type="molecule type" value="Genomic_DNA"/>
</dbReference>
<dbReference type="SUPFAM" id="SSF47598">
    <property type="entry name" value="Ribbon-helix-helix"/>
    <property type="match status" value="1"/>
</dbReference>
<comment type="caution">
    <text evidence="2">The sequence shown here is derived from an EMBL/GenBank/DDBJ whole genome shotgun (WGS) entry which is preliminary data.</text>
</comment>
<dbReference type="RefSeq" id="WP_142864158.1">
    <property type="nucleotide sequence ID" value="NZ_VJMF01000078.1"/>
</dbReference>
<dbReference type="GO" id="GO:0006355">
    <property type="term" value="P:regulation of DNA-templated transcription"/>
    <property type="evidence" value="ECO:0007669"/>
    <property type="project" value="InterPro"/>
</dbReference>
<gene>
    <name evidence="2" type="ORF">FM996_17945</name>
</gene>
<proteinExistence type="predicted"/>
<evidence type="ECO:0000313" key="3">
    <source>
        <dbReference type="Proteomes" id="UP000316781"/>
    </source>
</evidence>
<evidence type="ECO:0000256" key="1">
    <source>
        <dbReference type="SAM" id="MobiDB-lite"/>
    </source>
</evidence>
<protein>
    <submittedName>
        <fullName evidence="2">Uncharacterized protein</fullName>
    </submittedName>
</protein>
<sequence>MAKAQARAKKSDTQRVSERDVTPSSGSAPLNFKVPLDFRLEFKTYAAQHNKKLNQLLYEAFDALKAKND</sequence>
<feature type="region of interest" description="Disordered" evidence="1">
    <location>
        <begin position="1"/>
        <end position="29"/>
    </location>
</feature>
<evidence type="ECO:0000313" key="2">
    <source>
        <dbReference type="EMBL" id="TRL28961.1"/>
    </source>
</evidence>
<accession>A0A549SH58</accession>
<dbReference type="InterPro" id="IPR010985">
    <property type="entry name" value="Ribbon_hlx_hlx"/>
</dbReference>
<name>A0A549SH58_METSR</name>